<dbReference type="PANTHER" id="PTHR42924">
    <property type="entry name" value="EXONUCLEASE"/>
    <property type="match status" value="1"/>
</dbReference>
<reference evidence="3 5" key="2">
    <citation type="submission" date="2018-08" db="EMBL/GenBank/DDBJ databases">
        <title>Complete genome of the Arcobacter ellisii type strain LMG 26155.</title>
        <authorList>
            <person name="Miller W.G."/>
            <person name="Yee E."/>
            <person name="Bono J.L."/>
        </authorList>
    </citation>
    <scope>NUCLEOTIDE SEQUENCE [LARGE SCALE GENOMIC DNA]</scope>
    <source>
        <strain evidence="3 5">LMG 26155</strain>
    </source>
</reference>
<dbReference type="AlphaFoldDB" id="A0A347UA22"/>
<dbReference type="SUPFAM" id="SSF52540">
    <property type="entry name" value="P-loop containing nucleoside triphosphate hydrolases"/>
    <property type="match status" value="1"/>
</dbReference>
<gene>
    <name evidence="3" type="ORF">AELL_2056</name>
    <name evidence="4" type="ORF">CP962_04765</name>
</gene>
<dbReference type="NCBIfam" id="NF045780">
    <property type="entry name" value="TrlF_fam_ATP"/>
    <property type="match status" value="1"/>
</dbReference>
<evidence type="ECO:0000313" key="5">
    <source>
        <dbReference type="Proteomes" id="UP000262582"/>
    </source>
</evidence>
<evidence type="ECO:0000256" key="1">
    <source>
        <dbReference type="SAM" id="Coils"/>
    </source>
</evidence>
<dbReference type="InterPro" id="IPR016195">
    <property type="entry name" value="Pol/histidinol_Pase-like"/>
</dbReference>
<dbReference type="GO" id="GO:0016887">
    <property type="term" value="F:ATP hydrolysis activity"/>
    <property type="evidence" value="ECO:0007669"/>
    <property type="project" value="InterPro"/>
</dbReference>
<dbReference type="InterPro" id="IPR004013">
    <property type="entry name" value="PHP_dom"/>
</dbReference>
<dbReference type="InterPro" id="IPR052018">
    <property type="entry name" value="PHP_domain"/>
</dbReference>
<dbReference type="GO" id="GO:0005524">
    <property type="term" value="F:ATP binding"/>
    <property type="evidence" value="ECO:0007669"/>
    <property type="project" value="InterPro"/>
</dbReference>
<feature type="coiled-coil region" evidence="1">
    <location>
        <begin position="551"/>
        <end position="624"/>
    </location>
</feature>
<dbReference type="GO" id="GO:0035312">
    <property type="term" value="F:5'-3' DNA exonuclease activity"/>
    <property type="evidence" value="ECO:0007669"/>
    <property type="project" value="TreeGrafter"/>
</dbReference>
<dbReference type="EMBL" id="CP032097">
    <property type="protein sequence ID" value="AXX95700.1"/>
    <property type="molecule type" value="Genomic_DNA"/>
</dbReference>
<evidence type="ECO:0000313" key="4">
    <source>
        <dbReference type="EMBL" id="RXI31427.1"/>
    </source>
</evidence>
<proteinExistence type="predicted"/>
<dbReference type="EMBL" id="NXIG01000004">
    <property type="protein sequence ID" value="RXI31427.1"/>
    <property type="molecule type" value="Genomic_DNA"/>
</dbReference>
<keyword evidence="1" id="KW-0175">Coiled coil</keyword>
<dbReference type="Proteomes" id="UP000262582">
    <property type="component" value="Chromosome"/>
</dbReference>
<dbReference type="SUPFAM" id="SSF89550">
    <property type="entry name" value="PHP domain-like"/>
    <property type="match status" value="1"/>
</dbReference>
<dbReference type="SMART" id="SM00481">
    <property type="entry name" value="POLIIIAc"/>
    <property type="match status" value="1"/>
</dbReference>
<dbReference type="PANTHER" id="PTHR42924:SF3">
    <property type="entry name" value="POLYMERASE_HISTIDINOL PHOSPHATASE N-TERMINAL DOMAIN-CONTAINING PROTEIN"/>
    <property type="match status" value="1"/>
</dbReference>
<evidence type="ECO:0000313" key="6">
    <source>
        <dbReference type="Proteomes" id="UP000290588"/>
    </source>
</evidence>
<name>A0A347UA22_9BACT</name>
<evidence type="ECO:0000313" key="3">
    <source>
        <dbReference type="EMBL" id="AXX95700.1"/>
    </source>
</evidence>
<dbReference type="Pfam" id="PF13304">
    <property type="entry name" value="AAA_21"/>
    <property type="match status" value="1"/>
</dbReference>
<dbReference type="Proteomes" id="UP000290588">
    <property type="component" value="Unassembled WGS sequence"/>
</dbReference>
<dbReference type="InterPro" id="IPR054787">
    <property type="entry name" value="TrlF_ATPase"/>
</dbReference>
<dbReference type="KEGG" id="aell:AELL_2056"/>
<dbReference type="Gene3D" id="3.40.50.300">
    <property type="entry name" value="P-loop containing nucleotide triphosphate hydrolases"/>
    <property type="match status" value="2"/>
</dbReference>
<organism evidence="4 6">
    <name type="scientific">Arcobacter ellisii</name>
    <dbReference type="NCBI Taxonomy" id="913109"/>
    <lineage>
        <taxon>Bacteria</taxon>
        <taxon>Pseudomonadati</taxon>
        <taxon>Campylobacterota</taxon>
        <taxon>Epsilonproteobacteria</taxon>
        <taxon>Campylobacterales</taxon>
        <taxon>Arcobacteraceae</taxon>
        <taxon>Arcobacter</taxon>
    </lineage>
</organism>
<dbReference type="Pfam" id="PF02811">
    <property type="entry name" value="PHP"/>
    <property type="match status" value="1"/>
</dbReference>
<dbReference type="InterPro" id="IPR003959">
    <property type="entry name" value="ATPase_AAA_core"/>
</dbReference>
<dbReference type="OrthoDB" id="9791620at2"/>
<reference evidence="4 6" key="1">
    <citation type="submission" date="2017-09" db="EMBL/GenBank/DDBJ databases">
        <title>Genomics of the genus Arcobacter.</title>
        <authorList>
            <person name="Perez-Cataluna A."/>
            <person name="Figueras M.J."/>
            <person name="Salas-Masso N."/>
        </authorList>
    </citation>
    <scope>NUCLEOTIDE SEQUENCE [LARGE SCALE GENOMIC DNA]</scope>
    <source>
        <strain evidence="4 6">CECT 7837</strain>
    </source>
</reference>
<protein>
    <submittedName>
        <fullName evidence="4">Histidinol-phosphatase</fullName>
    </submittedName>
    <submittedName>
        <fullName evidence="3">Metal-dependent phosphatase (AAA domain)</fullName>
    </submittedName>
</protein>
<sequence>MEEINNLNFGADFVRADLHIHSYGKDGSFDVTDSSMTPQNIVDIAIENNLSIISITDHNEIQNSKKAIDYANNKNILVIPGIEISTTQGHLLVYFETYEQLRKFFGKLTISDDKERCEQGIVQCLRFASEFNGFGVLAHIELDSGFEKVIGRFNKVIEDIFIHPSLLALEISSKNSIDYYTDVDTNDDRKKLLNERRTKLEQRFDLILPKIMSSDAHKLDKLGTNADGDKRLTRFKVDSLSFHALKIALISYESRVRLENMIPEKIPHFIGLKFKGGLLDEQKIRFSKNLTCIIGGRGTGKSTMLESLREVSGNVSTSKVKDTDIWSDEISMFYEDETGRQIEFKREKNSSSINITDMTDGIIRIPIESYGQGETASTIQHSDDNPKVLLDFLDSFIEIEPLIKEDQELCELLLENQSSLTKARIEVKGIPDTRKQITNISEKVKKLEQDKVGDLVKYQMSLANEKKIRDELISKLKKLIDNYRDVLNDEEAFKSFSGMTDDEIIIGKEEFLKVKIIVEEFSNVVKKTSVKLNEELVPKVGELKIQLDLWKDKEKNILTKIDEKKSELEKQGIPFDLGKINQIIKDLAYYQDRLKKQEEILNELKELEKNRKDLIKRRKEVKKEIYKQRFLFSNVINNNLKDAVDEFFIKAEYKESTYSPEFENSIKDLMGWRTSQVSKAKIIANELSVMDFCEGVKKKNLSSLAQIKEDGKRVFQDEEINNIIERAIDNYKYEDFEAFKYDDKPSLSVTKIIDDNGAKKYLSRSISQLSLGQQQSILLAILIQSKSRVPLLIDQPEDNLDSEFIYKTIVSNLRRIKEKRQVIVVTHNPNIAVLGDAELVIPLKSTSIKSFIIDSGSIDNDATRELCCSILEGGKQAFIRRQEIYGLKVL</sequence>
<dbReference type="RefSeq" id="WP_118917869.1">
    <property type="nucleotide sequence ID" value="NZ_CP032097.1"/>
</dbReference>
<accession>A0A347UA22</accession>
<dbReference type="Gene3D" id="3.20.20.140">
    <property type="entry name" value="Metal-dependent hydrolases"/>
    <property type="match status" value="1"/>
</dbReference>
<dbReference type="InterPro" id="IPR003141">
    <property type="entry name" value="Pol/His_phosphatase_N"/>
</dbReference>
<dbReference type="InterPro" id="IPR027417">
    <property type="entry name" value="P-loop_NTPase"/>
</dbReference>
<dbReference type="GO" id="GO:0004534">
    <property type="term" value="F:5'-3' RNA exonuclease activity"/>
    <property type="evidence" value="ECO:0007669"/>
    <property type="project" value="TreeGrafter"/>
</dbReference>
<evidence type="ECO:0000259" key="2">
    <source>
        <dbReference type="SMART" id="SM00481"/>
    </source>
</evidence>
<feature type="domain" description="Polymerase/histidinol phosphatase N-terminal" evidence="2">
    <location>
        <begin position="16"/>
        <end position="88"/>
    </location>
</feature>
<feature type="coiled-coil region" evidence="1">
    <location>
        <begin position="430"/>
        <end position="489"/>
    </location>
</feature>
<dbReference type="CDD" id="cd07432">
    <property type="entry name" value="PHP_HisPPase"/>
    <property type="match status" value="1"/>
</dbReference>
<keyword evidence="5" id="KW-1185">Reference proteome</keyword>